<proteinExistence type="predicted"/>
<keyword evidence="2" id="KW-0012">Acyltransferase</keyword>
<dbReference type="Gene3D" id="3.40.630.30">
    <property type="match status" value="1"/>
</dbReference>
<dbReference type="InterPro" id="IPR050680">
    <property type="entry name" value="YpeA/RimI_acetyltransf"/>
</dbReference>
<dbReference type="PANTHER" id="PTHR43420:SF47">
    <property type="entry name" value="N-ACETYLTRANSFERASE DOMAIN-CONTAINING PROTEIN"/>
    <property type="match status" value="1"/>
</dbReference>
<dbReference type="Proteomes" id="UP000619534">
    <property type="component" value="Unassembled WGS sequence"/>
</dbReference>
<evidence type="ECO:0000313" key="5">
    <source>
        <dbReference type="Proteomes" id="UP000619534"/>
    </source>
</evidence>
<dbReference type="EMBL" id="BMCJ01000013">
    <property type="protein sequence ID" value="GGD04819.1"/>
    <property type="molecule type" value="Genomic_DNA"/>
</dbReference>
<evidence type="ECO:0000256" key="2">
    <source>
        <dbReference type="ARBA" id="ARBA00023315"/>
    </source>
</evidence>
<reference evidence="5" key="1">
    <citation type="journal article" date="2019" name="Int. J. Syst. Evol. Microbiol.">
        <title>The Global Catalogue of Microorganisms (GCM) 10K type strain sequencing project: providing services to taxonomists for standard genome sequencing and annotation.</title>
        <authorList>
            <consortium name="The Broad Institute Genomics Platform"/>
            <consortium name="The Broad Institute Genome Sequencing Center for Infectious Disease"/>
            <person name="Wu L."/>
            <person name="Ma J."/>
        </authorList>
    </citation>
    <scope>NUCLEOTIDE SEQUENCE [LARGE SCALE GENOMIC DNA]</scope>
    <source>
        <strain evidence="5">CCM 7282</strain>
    </source>
</reference>
<evidence type="ECO:0000259" key="3">
    <source>
        <dbReference type="PROSITE" id="PS51186"/>
    </source>
</evidence>
<evidence type="ECO:0000256" key="1">
    <source>
        <dbReference type="ARBA" id="ARBA00022679"/>
    </source>
</evidence>
<keyword evidence="5" id="KW-1185">Reference proteome</keyword>
<dbReference type="SUPFAM" id="SSF55729">
    <property type="entry name" value="Acyl-CoA N-acyltransferases (Nat)"/>
    <property type="match status" value="1"/>
</dbReference>
<accession>A0ABQ1PVN5</accession>
<comment type="caution">
    <text evidence="4">The sequence shown here is derived from an EMBL/GenBank/DDBJ whole genome shotgun (WGS) entry which is preliminary data.</text>
</comment>
<dbReference type="InterPro" id="IPR016181">
    <property type="entry name" value="Acyl_CoA_acyltransferase"/>
</dbReference>
<sequence>MTDIKLAEKHQGEEIFTLYQACGEVLTAQSILQWDENYPGQAFVEEALNQNDLYVMLEGGNIMGAVILNEAETPEWETVEWRDVIGKPLVLHGLCISPPHQGKGYGRQLIEWCEEYARQRGYTSIRLDAFDGNPVSNRLYLHNDFQLRGYVEFTHRPKDCQRYNCYEKWISI</sequence>
<dbReference type="PROSITE" id="PS51186">
    <property type="entry name" value="GNAT"/>
    <property type="match status" value="1"/>
</dbReference>
<dbReference type="RefSeq" id="WP_062439612.1">
    <property type="nucleotide sequence ID" value="NZ_BMCJ01000013.1"/>
</dbReference>
<evidence type="ECO:0000313" key="4">
    <source>
        <dbReference type="EMBL" id="GGD04819.1"/>
    </source>
</evidence>
<name>A0ABQ1PVN5_9BACI</name>
<feature type="domain" description="N-acetyltransferase" evidence="3">
    <location>
        <begin position="2"/>
        <end position="172"/>
    </location>
</feature>
<dbReference type="PANTHER" id="PTHR43420">
    <property type="entry name" value="ACETYLTRANSFERASE"/>
    <property type="match status" value="1"/>
</dbReference>
<organism evidence="4 5">
    <name type="scientific">Thalassobacillus devorans</name>
    <dbReference type="NCBI Taxonomy" id="279813"/>
    <lineage>
        <taxon>Bacteria</taxon>
        <taxon>Bacillati</taxon>
        <taxon>Bacillota</taxon>
        <taxon>Bacilli</taxon>
        <taxon>Bacillales</taxon>
        <taxon>Bacillaceae</taxon>
        <taxon>Thalassobacillus</taxon>
    </lineage>
</organism>
<dbReference type="CDD" id="cd04301">
    <property type="entry name" value="NAT_SF"/>
    <property type="match status" value="1"/>
</dbReference>
<protein>
    <submittedName>
        <fullName evidence="4">N-acetyltransferase</fullName>
    </submittedName>
</protein>
<dbReference type="InterPro" id="IPR000182">
    <property type="entry name" value="GNAT_dom"/>
</dbReference>
<dbReference type="Pfam" id="PF00583">
    <property type="entry name" value="Acetyltransf_1"/>
    <property type="match status" value="1"/>
</dbReference>
<gene>
    <name evidence="4" type="ORF">GCM10007216_39320</name>
</gene>
<keyword evidence="1" id="KW-0808">Transferase</keyword>